<feature type="region of interest" description="Disordered" evidence="1">
    <location>
        <begin position="1"/>
        <end position="45"/>
    </location>
</feature>
<dbReference type="EMBL" id="JAERUA010000010">
    <property type="protein sequence ID" value="KAI1894835.1"/>
    <property type="molecule type" value="Genomic_DNA"/>
</dbReference>
<evidence type="ECO:0000313" key="3">
    <source>
        <dbReference type="Proteomes" id="UP000829720"/>
    </source>
</evidence>
<accession>A0A8T3DKK9</accession>
<gene>
    <name evidence="2" type="ORF">AGOR_G00119840</name>
</gene>
<proteinExistence type="predicted"/>
<evidence type="ECO:0000256" key="1">
    <source>
        <dbReference type="SAM" id="MobiDB-lite"/>
    </source>
</evidence>
<dbReference type="AlphaFoldDB" id="A0A8T3DKK9"/>
<evidence type="ECO:0000313" key="2">
    <source>
        <dbReference type="EMBL" id="KAI1894835.1"/>
    </source>
</evidence>
<name>A0A8T3DKK9_9TELE</name>
<protein>
    <submittedName>
        <fullName evidence="2">Uncharacterized protein</fullName>
    </submittedName>
</protein>
<keyword evidence="3" id="KW-1185">Reference proteome</keyword>
<organism evidence="2 3">
    <name type="scientific">Albula goreensis</name>
    <dbReference type="NCBI Taxonomy" id="1534307"/>
    <lineage>
        <taxon>Eukaryota</taxon>
        <taxon>Metazoa</taxon>
        <taxon>Chordata</taxon>
        <taxon>Craniata</taxon>
        <taxon>Vertebrata</taxon>
        <taxon>Euteleostomi</taxon>
        <taxon>Actinopterygii</taxon>
        <taxon>Neopterygii</taxon>
        <taxon>Teleostei</taxon>
        <taxon>Albuliformes</taxon>
        <taxon>Albulidae</taxon>
        <taxon>Albula</taxon>
    </lineage>
</organism>
<reference evidence="2" key="1">
    <citation type="submission" date="2021-01" db="EMBL/GenBank/DDBJ databases">
        <authorList>
            <person name="Zahm M."/>
            <person name="Roques C."/>
            <person name="Cabau C."/>
            <person name="Klopp C."/>
            <person name="Donnadieu C."/>
            <person name="Jouanno E."/>
            <person name="Lampietro C."/>
            <person name="Louis A."/>
            <person name="Herpin A."/>
            <person name="Echchiki A."/>
            <person name="Berthelot C."/>
            <person name="Parey E."/>
            <person name="Roest-Crollius H."/>
            <person name="Braasch I."/>
            <person name="Postlethwait J."/>
            <person name="Bobe J."/>
            <person name="Montfort J."/>
            <person name="Bouchez O."/>
            <person name="Begum T."/>
            <person name="Mejri S."/>
            <person name="Adams A."/>
            <person name="Chen W.-J."/>
            <person name="Guiguen Y."/>
        </authorList>
    </citation>
    <scope>NUCLEOTIDE SEQUENCE</scope>
    <source>
        <tissue evidence="2">Blood</tissue>
    </source>
</reference>
<sequence>MQTKQPKARKSQDALKGCHLNLLPQNQNPKPKKLHPRRQPKEKRARTLLLKTVMPRQTRHKRLRLQQTPNEQHSHFFIVLCTW</sequence>
<dbReference type="Proteomes" id="UP000829720">
    <property type="component" value="Unassembled WGS sequence"/>
</dbReference>
<feature type="compositionally biased region" description="Basic residues" evidence="1">
    <location>
        <begin position="30"/>
        <end position="45"/>
    </location>
</feature>
<comment type="caution">
    <text evidence="2">The sequence shown here is derived from an EMBL/GenBank/DDBJ whole genome shotgun (WGS) entry which is preliminary data.</text>
</comment>